<dbReference type="OMA" id="MAECHQQ"/>
<proteinExistence type="predicted"/>
<feature type="compositionally biased region" description="Basic and acidic residues" evidence="1">
    <location>
        <begin position="145"/>
        <end position="158"/>
    </location>
</feature>
<keyword evidence="3" id="KW-1185">Reference proteome</keyword>
<accession>A0A452RM27</accession>
<feature type="region of interest" description="Disordered" evidence="1">
    <location>
        <begin position="90"/>
        <end position="122"/>
    </location>
</feature>
<dbReference type="STRING" id="9643.ENSUAMP00000020185"/>
<reference evidence="2" key="2">
    <citation type="submission" date="2025-08" db="UniProtKB">
        <authorList>
            <consortium name="Ensembl"/>
        </authorList>
    </citation>
    <scope>IDENTIFICATION</scope>
</reference>
<evidence type="ECO:0000313" key="2">
    <source>
        <dbReference type="Ensembl" id="ENSUAMP00000020185.1"/>
    </source>
</evidence>
<dbReference type="AlphaFoldDB" id="A0A452RM27"/>
<name>A0A452RM27_URSAM</name>
<dbReference type="Proteomes" id="UP000291022">
    <property type="component" value="Unassembled WGS sequence"/>
</dbReference>
<evidence type="ECO:0000313" key="3">
    <source>
        <dbReference type="Proteomes" id="UP000291022"/>
    </source>
</evidence>
<dbReference type="GeneTree" id="ENSGT00960000192737"/>
<feature type="region of interest" description="Disordered" evidence="1">
    <location>
        <begin position="142"/>
        <end position="165"/>
    </location>
</feature>
<evidence type="ECO:0000256" key="1">
    <source>
        <dbReference type="SAM" id="MobiDB-lite"/>
    </source>
</evidence>
<protein>
    <submittedName>
        <fullName evidence="2">Uncharacterized protein</fullName>
    </submittedName>
</protein>
<reference evidence="3" key="1">
    <citation type="submission" date="2016-06" db="EMBL/GenBank/DDBJ databases">
        <title>De novo assembly and RNA-Seq shows season-dependent expression and editing in black bear kidneys.</title>
        <authorList>
            <person name="Korstanje R."/>
            <person name="Srivastava A."/>
            <person name="Sarsani V.K."/>
            <person name="Sheehan S.M."/>
            <person name="Seger R.L."/>
            <person name="Barter M.E."/>
            <person name="Lindqvist C."/>
            <person name="Brody L.C."/>
            <person name="Mullikin J.C."/>
        </authorList>
    </citation>
    <scope>NUCLEOTIDE SEQUENCE [LARGE SCALE GENOMIC DNA]</scope>
</reference>
<dbReference type="Ensembl" id="ENSUAMT00000022573.1">
    <property type="protein sequence ID" value="ENSUAMP00000020185.1"/>
    <property type="gene ID" value="ENSUAMG00000015936.1"/>
</dbReference>
<organism evidence="2 3">
    <name type="scientific">Ursus americanus</name>
    <name type="common">American black bear</name>
    <name type="synonym">Euarctos americanus</name>
    <dbReference type="NCBI Taxonomy" id="9643"/>
    <lineage>
        <taxon>Eukaryota</taxon>
        <taxon>Metazoa</taxon>
        <taxon>Chordata</taxon>
        <taxon>Craniata</taxon>
        <taxon>Vertebrata</taxon>
        <taxon>Euteleostomi</taxon>
        <taxon>Mammalia</taxon>
        <taxon>Eutheria</taxon>
        <taxon>Laurasiatheria</taxon>
        <taxon>Carnivora</taxon>
        <taxon>Caniformia</taxon>
        <taxon>Ursidae</taxon>
        <taxon>Ursus</taxon>
    </lineage>
</organism>
<reference evidence="2" key="3">
    <citation type="submission" date="2025-09" db="UniProtKB">
        <authorList>
            <consortium name="Ensembl"/>
        </authorList>
    </citation>
    <scope>IDENTIFICATION</scope>
</reference>
<sequence length="189" mass="21215">MKNLKKNSTASLNIVLSRLTGNASLSQGKRRRLETCPQNRLKPAKEVGINGQTSNSSWMPFTLQKPYFQKTKTPQSLLIRLKMPYPFPTLQSQQQHKNPWWAAKREKQGKPRLPTLSGQQMDGCHQLEKPKEQLLRSLPKVTETGCHDEGSHNPEAAETRSSTPEMPAVSAFFSLAALAEVAAMENVHR</sequence>